<reference evidence="2" key="1">
    <citation type="journal article" date="2011" name="J. Bacteriol.">
        <title>Genome sequences of eight morphologically diverse alphaproteobacteria.</title>
        <authorList>
            <consortium name="US DOE Joint Genome Institute"/>
            <person name="Brown P.J."/>
            <person name="Kysela D.T."/>
            <person name="Buechlein A."/>
            <person name="Hemmerich C."/>
            <person name="Brun Y.V."/>
        </authorList>
    </citation>
    <scope>NUCLEOTIDE SEQUENCE [LARGE SCALE GENOMIC DNA]</scope>
    <source>
        <strain evidence="2">ATCC 51888 / DSM 1869 / NCIB 11706 / TK 0415</strain>
    </source>
</reference>
<gene>
    <name evidence="1" type="ordered locus">Hden_1222</name>
</gene>
<proteinExistence type="predicted"/>
<name>D8JWC1_HYPDA</name>
<dbReference type="RefSeq" id="WP_013215249.1">
    <property type="nucleotide sequence ID" value="NC_014313.1"/>
</dbReference>
<dbReference type="InterPro" id="IPR005564">
    <property type="entry name" value="Major_capsid_GpE"/>
</dbReference>
<dbReference type="eggNOG" id="ENOG502Z7JG">
    <property type="taxonomic scope" value="Bacteria"/>
</dbReference>
<accession>D8JWC1</accession>
<dbReference type="Proteomes" id="UP000002033">
    <property type="component" value="Chromosome"/>
</dbReference>
<evidence type="ECO:0000313" key="2">
    <source>
        <dbReference type="Proteomes" id="UP000002033"/>
    </source>
</evidence>
<organism evidence="1 2">
    <name type="scientific">Hyphomicrobium denitrificans (strain ATCC 51888 / DSM 1869 / NCIMB 11706 / TK 0415)</name>
    <dbReference type="NCBI Taxonomy" id="582899"/>
    <lineage>
        <taxon>Bacteria</taxon>
        <taxon>Pseudomonadati</taxon>
        <taxon>Pseudomonadota</taxon>
        <taxon>Alphaproteobacteria</taxon>
        <taxon>Hyphomicrobiales</taxon>
        <taxon>Hyphomicrobiaceae</taxon>
        <taxon>Hyphomicrobium</taxon>
    </lineage>
</organism>
<evidence type="ECO:0000313" key="1">
    <source>
        <dbReference type="EMBL" id="ADJ23034.1"/>
    </source>
</evidence>
<dbReference type="HOGENOM" id="CLU_067025_0_0_5"/>
<dbReference type="STRING" id="582899.Hden_1222"/>
<protein>
    <submittedName>
        <fullName evidence="1">Uncharacterized protein</fullName>
    </submittedName>
</protein>
<dbReference type="KEGG" id="hdn:Hden_1222"/>
<dbReference type="OrthoDB" id="6388191at2"/>
<keyword evidence="2" id="KW-1185">Reference proteome</keyword>
<dbReference type="AlphaFoldDB" id="D8JWC1"/>
<dbReference type="Pfam" id="PF03864">
    <property type="entry name" value="Phage_cap_E"/>
    <property type="match status" value="1"/>
</dbReference>
<sequence>MTDLAIEGFTDREFSVPELTTIINKVPNKYGLVTNMKIFGDPIPLPVTHVTLERQNWALNLLPATERGAPGTLGSRGKRDKKIFEIPQITHQDSVKVADVQNLRAFGSAAAMYLEDMVAQKLVTMASKHFVTHEWYRIGALQGQILDSDGSVMLDLYDEFGITKPVAAFGGGADIPARLRTIKRQIERSLMGEVMTGVACLASYEFMEMLFSNADIKAAYNAAMAAWQNFIALNPTLSDRRFSFTVQDITFVEYDATFSSIAANGTSSIQRAIPSGGAIFFPLGTQNSAYTYVAPGDFAESANIPGQVFYAKEKPDEWNRGRDILTQSNVLPIWVRPELLIQGTTGSGGNNVTDMAS</sequence>
<dbReference type="EMBL" id="CP002083">
    <property type="protein sequence ID" value="ADJ23034.1"/>
    <property type="molecule type" value="Genomic_DNA"/>
</dbReference>